<proteinExistence type="predicted"/>
<accession>A0A6A4HNR9</accession>
<name>A0A6A4HNR9_9AGAR</name>
<dbReference type="AlphaFoldDB" id="A0A6A4HNR9"/>
<organism evidence="1 2">
    <name type="scientific">Gymnopus androsaceus JB14</name>
    <dbReference type="NCBI Taxonomy" id="1447944"/>
    <lineage>
        <taxon>Eukaryota</taxon>
        <taxon>Fungi</taxon>
        <taxon>Dikarya</taxon>
        <taxon>Basidiomycota</taxon>
        <taxon>Agaricomycotina</taxon>
        <taxon>Agaricomycetes</taxon>
        <taxon>Agaricomycetidae</taxon>
        <taxon>Agaricales</taxon>
        <taxon>Marasmiineae</taxon>
        <taxon>Omphalotaceae</taxon>
        <taxon>Gymnopus</taxon>
    </lineage>
</organism>
<dbReference type="OrthoDB" id="21502at2759"/>
<gene>
    <name evidence="1" type="ORF">BT96DRAFT_1019994</name>
</gene>
<dbReference type="Gene3D" id="3.30.559.10">
    <property type="entry name" value="Chloramphenicol acetyltransferase-like domain"/>
    <property type="match status" value="1"/>
</dbReference>
<dbReference type="EMBL" id="ML769479">
    <property type="protein sequence ID" value="KAE9398667.1"/>
    <property type="molecule type" value="Genomic_DNA"/>
</dbReference>
<evidence type="ECO:0000313" key="2">
    <source>
        <dbReference type="Proteomes" id="UP000799118"/>
    </source>
</evidence>
<keyword evidence="2" id="KW-1185">Reference proteome</keyword>
<reference evidence="1" key="1">
    <citation type="journal article" date="2019" name="Environ. Microbiol.">
        <title>Fungal ecological strategies reflected in gene transcription - a case study of two litter decomposers.</title>
        <authorList>
            <person name="Barbi F."/>
            <person name="Kohler A."/>
            <person name="Barry K."/>
            <person name="Baskaran P."/>
            <person name="Daum C."/>
            <person name="Fauchery L."/>
            <person name="Ihrmark K."/>
            <person name="Kuo A."/>
            <person name="LaButti K."/>
            <person name="Lipzen A."/>
            <person name="Morin E."/>
            <person name="Grigoriev I.V."/>
            <person name="Henrissat B."/>
            <person name="Lindahl B."/>
            <person name="Martin F."/>
        </authorList>
    </citation>
    <scope>NUCLEOTIDE SEQUENCE</scope>
    <source>
        <strain evidence="1">JB14</strain>
    </source>
</reference>
<sequence>MSAPISTGSSTVLTALNMRAKNSCITTGYIVENTSFHLASLHAAALRRYHIHVLPENHPSEPRVHFTITSVSYIPRPRRLPNIRKPSNYHYPTSHRVLPGSSVPQTLLQYAAKSAPILLIQASILENCICVGVTVPHALLDRVGLGYILKVLDCEIKGVSWFPPSSDGSKVLDQVWEEASVGSLAREDIPSGVSTFRSLFTQIPAIGSLLSLGLFFFTSIKDQSVWVYSNSLAVGLDKLELDPTQLTMFFNYMHTAPFEASSRLSTLFTGTCLTLSIWMCGCGMPLRRSWLLLERRTVWMPEGYFATCEASL</sequence>
<evidence type="ECO:0000313" key="1">
    <source>
        <dbReference type="EMBL" id="KAE9398667.1"/>
    </source>
</evidence>
<dbReference type="Proteomes" id="UP000799118">
    <property type="component" value="Unassembled WGS sequence"/>
</dbReference>
<dbReference type="InterPro" id="IPR023213">
    <property type="entry name" value="CAT-like_dom_sf"/>
</dbReference>
<protein>
    <submittedName>
        <fullName evidence="1">Uncharacterized protein</fullName>
    </submittedName>
</protein>